<dbReference type="PANTHER" id="PTHR33525:SF4">
    <property type="entry name" value="CYCLIC DI-GMP PHOSPHODIESTERASE CDGJ"/>
    <property type="match status" value="1"/>
</dbReference>
<evidence type="ECO:0000313" key="2">
    <source>
        <dbReference type="EMBL" id="MBF6058950.1"/>
    </source>
</evidence>
<dbReference type="InterPro" id="IPR052340">
    <property type="entry name" value="RNase_Y/CdgJ"/>
</dbReference>
<sequence>MKTDIKTGMHNAGEILKSIETKSLPIEVFELEEAMQAETPNMVEIANIISKHPELLGEFLAITNRVLRREEDDLIFDARAAVNLLGLQEIRQLFLMSYLQKNLPKDDSDRKLIMRSKRAAIAASELSYWINELPRCETYLVAFLQDIGALYLSQFDDEYIATFLNTQLTEPFMAYDRELNHYQTAHTYLGSLISRKWHLGDLLCKSILLHHTKQLESLTEYDARVASMVALIQLSNGLVFREFSDHYETPELKESIAHAISYLQLPEKAIAAATASLKKWGPNCCEHMASH</sequence>
<accession>A0ABS0BYS4</accession>
<evidence type="ECO:0000313" key="3">
    <source>
        <dbReference type="Proteomes" id="UP001193680"/>
    </source>
</evidence>
<proteinExistence type="predicted"/>
<dbReference type="EMBL" id="JACBGI020000033">
    <property type="protein sequence ID" value="MBF6058950.1"/>
    <property type="molecule type" value="Genomic_DNA"/>
</dbReference>
<name>A0ABS0BYS4_9GAMM</name>
<reference evidence="2 3" key="1">
    <citation type="submission" date="2020-11" db="EMBL/GenBank/DDBJ databases">
        <title>Sulfur oxidizing isolate from Hospital Hole Sinkhole.</title>
        <authorList>
            <person name="Scott K.M."/>
        </authorList>
    </citation>
    <scope>NUCLEOTIDE SEQUENCE [LARGE SCALE GENOMIC DNA]</scope>
    <source>
        <strain evidence="2 3">HH1</strain>
    </source>
</reference>
<keyword evidence="3" id="KW-1185">Reference proteome</keyword>
<dbReference type="PROSITE" id="PS51833">
    <property type="entry name" value="HDOD"/>
    <property type="match status" value="1"/>
</dbReference>
<dbReference type="InterPro" id="IPR013976">
    <property type="entry name" value="HDOD"/>
</dbReference>
<organism evidence="2 3">
    <name type="scientific">Thiomicrorhabdus heinhorstiae</name>
    <dbReference type="NCBI Taxonomy" id="2748010"/>
    <lineage>
        <taxon>Bacteria</taxon>
        <taxon>Pseudomonadati</taxon>
        <taxon>Pseudomonadota</taxon>
        <taxon>Gammaproteobacteria</taxon>
        <taxon>Thiotrichales</taxon>
        <taxon>Piscirickettsiaceae</taxon>
        <taxon>Thiomicrorhabdus</taxon>
    </lineage>
</organism>
<dbReference type="Pfam" id="PF08668">
    <property type="entry name" value="HDOD"/>
    <property type="match status" value="1"/>
</dbReference>
<dbReference type="SUPFAM" id="SSF109604">
    <property type="entry name" value="HD-domain/PDEase-like"/>
    <property type="match status" value="1"/>
</dbReference>
<evidence type="ECO:0000259" key="1">
    <source>
        <dbReference type="PROSITE" id="PS51833"/>
    </source>
</evidence>
<dbReference type="Proteomes" id="UP001193680">
    <property type="component" value="Unassembled WGS sequence"/>
</dbReference>
<dbReference type="Gene3D" id="1.10.3210.10">
    <property type="entry name" value="Hypothetical protein af1432"/>
    <property type="match status" value="1"/>
</dbReference>
<protein>
    <submittedName>
        <fullName evidence="2">HDOD domain-containing protein</fullName>
    </submittedName>
</protein>
<dbReference type="PANTHER" id="PTHR33525">
    <property type="match status" value="1"/>
</dbReference>
<dbReference type="RefSeq" id="WP_185979094.1">
    <property type="nucleotide sequence ID" value="NZ_JACBGI020000033.1"/>
</dbReference>
<feature type="domain" description="HDOD" evidence="1">
    <location>
        <begin position="21"/>
        <end position="213"/>
    </location>
</feature>
<comment type="caution">
    <text evidence="2">The sequence shown here is derived from an EMBL/GenBank/DDBJ whole genome shotgun (WGS) entry which is preliminary data.</text>
</comment>
<gene>
    <name evidence="2" type="ORF">H8792_011400</name>
</gene>